<reference evidence="18" key="1">
    <citation type="submission" date="2023-09" db="EMBL/GenBank/DDBJ databases">
        <authorList>
            <person name="Zeng C."/>
        </authorList>
    </citation>
    <scope>NUCLEOTIDE SEQUENCE</scope>
    <source>
        <strain evidence="18">ZCY20-5</strain>
    </source>
</reference>
<dbReference type="InterPro" id="IPR013221">
    <property type="entry name" value="Mur_ligase_cen"/>
</dbReference>
<comment type="subcellular location">
    <subcellularLocation>
        <location evidence="1 14">Cytoplasm</location>
    </subcellularLocation>
</comment>
<dbReference type="EMBL" id="CP135996">
    <property type="protein sequence ID" value="WOC31179.1"/>
    <property type="molecule type" value="Genomic_DNA"/>
</dbReference>
<dbReference type="GO" id="GO:0008360">
    <property type="term" value="P:regulation of cell shape"/>
    <property type="evidence" value="ECO:0007669"/>
    <property type="project" value="UniProtKB-KW"/>
</dbReference>
<protein>
    <recommendedName>
        <fullName evidence="3 14">UDP-N-acetylmuramate--L-alanine ligase</fullName>
        <ecNumber evidence="3 14">6.3.2.8</ecNumber>
    </recommendedName>
    <alternativeName>
        <fullName evidence="14">UDP-N-acetylmuramoyl-L-alanine synthetase</fullName>
    </alternativeName>
</protein>
<dbReference type="InterPro" id="IPR036565">
    <property type="entry name" value="Mur-like_cat_sf"/>
</dbReference>
<evidence type="ECO:0000256" key="1">
    <source>
        <dbReference type="ARBA" id="ARBA00004496"/>
    </source>
</evidence>
<dbReference type="SUPFAM" id="SSF53244">
    <property type="entry name" value="MurD-like peptide ligases, peptide-binding domain"/>
    <property type="match status" value="1"/>
</dbReference>
<keyword evidence="7 14" id="KW-0547">Nucleotide-binding</keyword>
<evidence type="ECO:0000256" key="13">
    <source>
        <dbReference type="ARBA" id="ARBA00047833"/>
    </source>
</evidence>
<evidence type="ECO:0000256" key="9">
    <source>
        <dbReference type="ARBA" id="ARBA00022960"/>
    </source>
</evidence>
<comment type="similarity">
    <text evidence="14">Belongs to the MurCDEF family.</text>
</comment>
<feature type="binding site" evidence="14">
    <location>
        <begin position="116"/>
        <end position="122"/>
    </location>
    <ligand>
        <name>ATP</name>
        <dbReference type="ChEBI" id="CHEBI:30616"/>
    </ligand>
</feature>
<dbReference type="GO" id="GO:0051301">
    <property type="term" value="P:cell division"/>
    <property type="evidence" value="ECO:0007669"/>
    <property type="project" value="UniProtKB-KW"/>
</dbReference>
<dbReference type="GO" id="GO:0009252">
    <property type="term" value="P:peptidoglycan biosynthetic process"/>
    <property type="evidence" value="ECO:0007669"/>
    <property type="project" value="UniProtKB-UniRule"/>
</dbReference>
<dbReference type="Gene3D" id="3.40.1190.10">
    <property type="entry name" value="Mur-like, catalytic domain"/>
    <property type="match status" value="1"/>
</dbReference>
<dbReference type="SUPFAM" id="SSF53623">
    <property type="entry name" value="MurD-like peptide ligases, catalytic domain"/>
    <property type="match status" value="1"/>
</dbReference>
<dbReference type="GO" id="GO:0071555">
    <property type="term" value="P:cell wall organization"/>
    <property type="evidence" value="ECO:0007669"/>
    <property type="project" value="UniProtKB-KW"/>
</dbReference>
<evidence type="ECO:0000256" key="11">
    <source>
        <dbReference type="ARBA" id="ARBA00023306"/>
    </source>
</evidence>
<dbReference type="GO" id="GO:0008763">
    <property type="term" value="F:UDP-N-acetylmuramate-L-alanine ligase activity"/>
    <property type="evidence" value="ECO:0007669"/>
    <property type="project" value="UniProtKB-UniRule"/>
</dbReference>
<evidence type="ECO:0000256" key="14">
    <source>
        <dbReference type="HAMAP-Rule" id="MF_00046"/>
    </source>
</evidence>
<dbReference type="SUPFAM" id="SSF51984">
    <property type="entry name" value="MurCD N-terminal domain"/>
    <property type="match status" value="1"/>
</dbReference>
<comment type="pathway">
    <text evidence="2 14">Cell wall biogenesis; peptidoglycan biosynthesis.</text>
</comment>
<dbReference type="NCBIfam" id="TIGR01082">
    <property type="entry name" value="murC"/>
    <property type="match status" value="1"/>
</dbReference>
<comment type="function">
    <text evidence="14">Cell wall formation.</text>
</comment>
<evidence type="ECO:0000256" key="2">
    <source>
        <dbReference type="ARBA" id="ARBA00004752"/>
    </source>
</evidence>
<dbReference type="Gene3D" id="3.90.190.20">
    <property type="entry name" value="Mur ligase, C-terminal domain"/>
    <property type="match status" value="1"/>
</dbReference>
<dbReference type="PANTHER" id="PTHR43445:SF3">
    <property type="entry name" value="UDP-N-ACETYLMURAMATE--L-ALANINE LIGASE"/>
    <property type="match status" value="1"/>
</dbReference>
<keyword evidence="19" id="KW-1185">Reference proteome</keyword>
<evidence type="ECO:0000259" key="15">
    <source>
        <dbReference type="Pfam" id="PF01225"/>
    </source>
</evidence>
<evidence type="ECO:0000256" key="4">
    <source>
        <dbReference type="ARBA" id="ARBA00022490"/>
    </source>
</evidence>
<dbReference type="InterPro" id="IPR000713">
    <property type="entry name" value="Mur_ligase_N"/>
</dbReference>
<dbReference type="EC" id="6.3.2.8" evidence="3 14"/>
<keyword evidence="10 14" id="KW-0573">Peptidoglycan synthesis</keyword>
<sequence length="458" mass="50113">MNDILSRVKKIHFVGIGGSGMCPIAEILIHRGYEVSGSDNAESDTLQRMRSYGIPIFMGQCAENVQGRELVVYSAAIKADNPELVAAKELGIPCVERSVMLGMVTSRYPKSICVSGTHGKTTTTGLITSVLLDAGADPSAVIGGKLPRIGTNGRAGSSDKIVVEACEYVDTFLHLHPYLAVILNIDADHLDYFKNLDNIIRSFRQFATQTSGVLVVNGDDANTQKAVAGLEHAKIITFGQGKDCNYRAVNISDTKEARENFDVMKDGKILCNVTLSIPGKHNIYNALAAFAVCDYFGVPTEQLKKSLHAFTGVHRRFEMLGKYEGITIADDFAHHPTELTATLTAAMQMGFREVWTIFQPHTYSRTALLLDDFAKALTIPDHAVVSEILAVRETNTYNVYAEDLVKKVPGAVYRKTFEEIADYVMERAKSGDLILTMGGGNIYQCANLIVGRYKARAK</sequence>
<dbReference type="Pfam" id="PF01225">
    <property type="entry name" value="Mur_ligase"/>
    <property type="match status" value="1"/>
</dbReference>
<gene>
    <name evidence="14 18" type="primary">murC</name>
    <name evidence="18" type="ORF">PXC00_08060</name>
</gene>
<evidence type="ECO:0000313" key="19">
    <source>
        <dbReference type="Proteomes" id="UP001300604"/>
    </source>
</evidence>
<keyword evidence="8 14" id="KW-0067">ATP-binding</keyword>
<name>A0AA97D7N1_9FIRM</name>
<keyword evidence="5 14" id="KW-0436">Ligase</keyword>
<evidence type="ECO:0000256" key="7">
    <source>
        <dbReference type="ARBA" id="ARBA00022741"/>
    </source>
</evidence>
<feature type="domain" description="Mur ligase central" evidence="17">
    <location>
        <begin position="114"/>
        <end position="293"/>
    </location>
</feature>
<feature type="domain" description="Mur ligase C-terminal" evidence="16">
    <location>
        <begin position="315"/>
        <end position="439"/>
    </location>
</feature>
<keyword evidence="9 14" id="KW-0133">Cell shape</keyword>
<dbReference type="AlphaFoldDB" id="A0AA97D7N1"/>
<comment type="catalytic activity">
    <reaction evidence="13 14">
        <text>UDP-N-acetyl-alpha-D-muramate + L-alanine + ATP = UDP-N-acetyl-alpha-D-muramoyl-L-alanine + ADP + phosphate + H(+)</text>
        <dbReference type="Rhea" id="RHEA:23372"/>
        <dbReference type="ChEBI" id="CHEBI:15378"/>
        <dbReference type="ChEBI" id="CHEBI:30616"/>
        <dbReference type="ChEBI" id="CHEBI:43474"/>
        <dbReference type="ChEBI" id="CHEBI:57972"/>
        <dbReference type="ChEBI" id="CHEBI:70757"/>
        <dbReference type="ChEBI" id="CHEBI:83898"/>
        <dbReference type="ChEBI" id="CHEBI:456216"/>
        <dbReference type="EC" id="6.3.2.8"/>
    </reaction>
</comment>
<dbReference type="GO" id="GO:0005524">
    <property type="term" value="F:ATP binding"/>
    <property type="evidence" value="ECO:0007669"/>
    <property type="project" value="UniProtKB-UniRule"/>
</dbReference>
<evidence type="ECO:0000256" key="12">
    <source>
        <dbReference type="ARBA" id="ARBA00023316"/>
    </source>
</evidence>
<evidence type="ECO:0000256" key="10">
    <source>
        <dbReference type="ARBA" id="ARBA00022984"/>
    </source>
</evidence>
<evidence type="ECO:0000256" key="3">
    <source>
        <dbReference type="ARBA" id="ARBA00012211"/>
    </source>
</evidence>
<evidence type="ECO:0000256" key="5">
    <source>
        <dbReference type="ARBA" id="ARBA00022598"/>
    </source>
</evidence>
<accession>A0AA97D7N1</accession>
<dbReference type="InterPro" id="IPR036615">
    <property type="entry name" value="Mur_ligase_C_dom_sf"/>
</dbReference>
<dbReference type="HAMAP" id="MF_00046">
    <property type="entry name" value="MurC"/>
    <property type="match status" value="1"/>
</dbReference>
<dbReference type="Pfam" id="PF02875">
    <property type="entry name" value="Mur_ligase_C"/>
    <property type="match status" value="1"/>
</dbReference>
<keyword evidence="12 14" id="KW-0961">Cell wall biogenesis/degradation</keyword>
<keyword evidence="11 14" id="KW-0131">Cell cycle</keyword>
<evidence type="ECO:0000256" key="8">
    <source>
        <dbReference type="ARBA" id="ARBA00022840"/>
    </source>
</evidence>
<dbReference type="InterPro" id="IPR004101">
    <property type="entry name" value="Mur_ligase_C"/>
</dbReference>
<keyword evidence="4 14" id="KW-0963">Cytoplasm</keyword>
<dbReference type="KEGG" id="carl:PXC00_08060"/>
<dbReference type="RefSeq" id="WP_275844016.1">
    <property type="nucleotide sequence ID" value="NZ_CP135996.1"/>
</dbReference>
<feature type="domain" description="Mur ligase N-terminal catalytic" evidence="15">
    <location>
        <begin position="10"/>
        <end position="108"/>
    </location>
</feature>
<dbReference type="GO" id="GO:0005737">
    <property type="term" value="C:cytoplasm"/>
    <property type="evidence" value="ECO:0007669"/>
    <property type="project" value="UniProtKB-SubCell"/>
</dbReference>
<proteinExistence type="inferred from homology"/>
<evidence type="ECO:0000313" key="18">
    <source>
        <dbReference type="EMBL" id="WOC31179.1"/>
    </source>
</evidence>
<dbReference type="Pfam" id="PF08245">
    <property type="entry name" value="Mur_ligase_M"/>
    <property type="match status" value="1"/>
</dbReference>
<evidence type="ECO:0000259" key="17">
    <source>
        <dbReference type="Pfam" id="PF08245"/>
    </source>
</evidence>
<evidence type="ECO:0000259" key="16">
    <source>
        <dbReference type="Pfam" id="PF02875"/>
    </source>
</evidence>
<reference evidence="18" key="2">
    <citation type="submission" date="2024-06" db="EMBL/GenBank/DDBJ databases">
        <title>Caproicibacterium argilliputei sp. nov, a novel caproic acid producing anaerobic bacterium isolated from pit mud.</title>
        <authorList>
            <person name="Xia S."/>
        </authorList>
    </citation>
    <scope>NUCLEOTIDE SEQUENCE</scope>
    <source>
        <strain evidence="18">ZCY20-5</strain>
    </source>
</reference>
<keyword evidence="6 14" id="KW-0132">Cell division</keyword>
<dbReference type="PANTHER" id="PTHR43445">
    <property type="entry name" value="UDP-N-ACETYLMURAMATE--L-ALANINE LIGASE-RELATED"/>
    <property type="match status" value="1"/>
</dbReference>
<evidence type="ECO:0000256" key="6">
    <source>
        <dbReference type="ARBA" id="ARBA00022618"/>
    </source>
</evidence>
<dbReference type="Proteomes" id="UP001300604">
    <property type="component" value="Chromosome"/>
</dbReference>
<dbReference type="InterPro" id="IPR050061">
    <property type="entry name" value="MurCDEF_pg_biosynth"/>
</dbReference>
<dbReference type="InterPro" id="IPR005758">
    <property type="entry name" value="UDP-N-AcMur_Ala_ligase_MurC"/>
</dbReference>
<organism evidence="18 19">
    <name type="scientific">Caproicibacterium argilliputei</name>
    <dbReference type="NCBI Taxonomy" id="3030016"/>
    <lineage>
        <taxon>Bacteria</taxon>
        <taxon>Bacillati</taxon>
        <taxon>Bacillota</taxon>
        <taxon>Clostridia</taxon>
        <taxon>Eubacteriales</taxon>
        <taxon>Oscillospiraceae</taxon>
        <taxon>Caproicibacterium</taxon>
    </lineage>
</organism>
<dbReference type="Gene3D" id="3.40.50.720">
    <property type="entry name" value="NAD(P)-binding Rossmann-like Domain"/>
    <property type="match status" value="1"/>
</dbReference>